<feature type="region of interest" description="Disordered" evidence="1">
    <location>
        <begin position="258"/>
        <end position="277"/>
    </location>
</feature>
<name>A0A8I3A5C4_9AGAM</name>
<proteinExistence type="predicted"/>
<comment type="caution">
    <text evidence="2">The sequence shown here is derived from an EMBL/GenBank/DDBJ whole genome shotgun (WGS) entry which is preliminary data.</text>
</comment>
<sequence>MSASRASRPGKTDILQSLLETLTRSVYSIFVLPSRTLSGEILKLHTTSVFFMGSESFSTASPSPSHMSFAQRLAAPRSSLGVLESHHSPPRPFSLGKHVLDRYPTSPGSDGRRFSPHFTKRQKVLKTTASALSQTSFMIVLTLSKLDLNRSCNVKDHMNKKILGLARMSREVYVAKLQYQRLRMRELEMLKDVMGDELEETRGNLNQMERQVGHIHRDLSNSGTNSEGGIEQWARLIPTRFPLDSVLSHSSCAFSDRHSDYGDSTTSSSIPPSCASP</sequence>
<reference evidence="2" key="1">
    <citation type="submission" date="2021-03" db="EMBL/GenBank/DDBJ databases">
        <title>Evolutionary innovations through gain and loss of genes in the ectomycorrhizal Boletales.</title>
        <authorList>
            <person name="Wu G."/>
            <person name="Miyauchi S."/>
            <person name="Morin E."/>
            <person name="Yang Z.-L."/>
            <person name="Xu J."/>
            <person name="Martin F.M."/>
        </authorList>
    </citation>
    <scope>NUCLEOTIDE SEQUENCE</scope>
    <source>
        <strain evidence="2">BR01</strain>
    </source>
</reference>
<keyword evidence="3" id="KW-1185">Reference proteome</keyword>
<evidence type="ECO:0000313" key="3">
    <source>
        <dbReference type="Proteomes" id="UP000683000"/>
    </source>
</evidence>
<protein>
    <submittedName>
        <fullName evidence="2">Uncharacterized protein</fullName>
    </submittedName>
</protein>
<gene>
    <name evidence="2" type="ORF">JVT61DRAFT_10770</name>
</gene>
<dbReference type="AlphaFoldDB" id="A0A8I3A5C4"/>
<dbReference type="OrthoDB" id="2641515at2759"/>
<evidence type="ECO:0000313" key="2">
    <source>
        <dbReference type="EMBL" id="KAG6370923.1"/>
    </source>
</evidence>
<accession>A0A8I3A5C4</accession>
<organism evidence="2 3">
    <name type="scientific">Boletus reticuloceps</name>
    <dbReference type="NCBI Taxonomy" id="495285"/>
    <lineage>
        <taxon>Eukaryota</taxon>
        <taxon>Fungi</taxon>
        <taxon>Dikarya</taxon>
        <taxon>Basidiomycota</taxon>
        <taxon>Agaricomycotina</taxon>
        <taxon>Agaricomycetes</taxon>
        <taxon>Agaricomycetidae</taxon>
        <taxon>Boletales</taxon>
        <taxon>Boletineae</taxon>
        <taxon>Boletaceae</taxon>
        <taxon>Boletoideae</taxon>
        <taxon>Boletus</taxon>
    </lineage>
</organism>
<dbReference type="EMBL" id="JAGFBS010000042">
    <property type="protein sequence ID" value="KAG6370923.1"/>
    <property type="molecule type" value="Genomic_DNA"/>
</dbReference>
<dbReference type="Proteomes" id="UP000683000">
    <property type="component" value="Unassembled WGS sequence"/>
</dbReference>
<evidence type="ECO:0000256" key="1">
    <source>
        <dbReference type="SAM" id="MobiDB-lite"/>
    </source>
</evidence>
<feature type="compositionally biased region" description="Polar residues" evidence="1">
    <location>
        <begin position="262"/>
        <end position="277"/>
    </location>
</feature>